<evidence type="ECO:0000256" key="3">
    <source>
        <dbReference type="ARBA" id="ARBA00022989"/>
    </source>
</evidence>
<proteinExistence type="inferred from homology"/>
<feature type="transmembrane region" description="Helical" evidence="6">
    <location>
        <begin position="235"/>
        <end position="254"/>
    </location>
</feature>
<name>A0A9P8VYZ1_9HYPO</name>
<feature type="domain" description="Rhodopsin" evidence="7">
    <location>
        <begin position="25"/>
        <end position="259"/>
    </location>
</feature>
<dbReference type="EMBL" id="JAGPYM010000021">
    <property type="protein sequence ID" value="KAH6884271.1"/>
    <property type="molecule type" value="Genomic_DNA"/>
</dbReference>
<feature type="transmembrane region" description="Helical" evidence="6">
    <location>
        <begin position="194"/>
        <end position="215"/>
    </location>
</feature>
<feature type="transmembrane region" description="Helical" evidence="6">
    <location>
        <begin position="117"/>
        <end position="141"/>
    </location>
</feature>
<feature type="transmembrane region" description="Helical" evidence="6">
    <location>
        <begin position="161"/>
        <end position="182"/>
    </location>
</feature>
<dbReference type="PANTHER" id="PTHR33048:SF47">
    <property type="entry name" value="INTEGRAL MEMBRANE PROTEIN-RELATED"/>
    <property type="match status" value="1"/>
</dbReference>
<protein>
    <recommendedName>
        <fullName evidence="7">Rhodopsin domain-containing protein</fullName>
    </recommendedName>
</protein>
<evidence type="ECO:0000256" key="5">
    <source>
        <dbReference type="ARBA" id="ARBA00038359"/>
    </source>
</evidence>
<evidence type="ECO:0000256" key="4">
    <source>
        <dbReference type="ARBA" id="ARBA00023136"/>
    </source>
</evidence>
<evidence type="ECO:0000259" key="7">
    <source>
        <dbReference type="Pfam" id="PF20684"/>
    </source>
</evidence>
<keyword evidence="3 6" id="KW-1133">Transmembrane helix</keyword>
<keyword evidence="4 6" id="KW-0472">Membrane</keyword>
<comment type="caution">
    <text evidence="8">The sequence shown here is derived from an EMBL/GenBank/DDBJ whole genome shotgun (WGS) entry which is preliminary data.</text>
</comment>
<dbReference type="AlphaFoldDB" id="A0A9P8VYZ1"/>
<dbReference type="GO" id="GO:0016020">
    <property type="term" value="C:membrane"/>
    <property type="evidence" value="ECO:0007669"/>
    <property type="project" value="UniProtKB-SubCell"/>
</dbReference>
<evidence type="ECO:0000256" key="6">
    <source>
        <dbReference type="SAM" id="Phobius"/>
    </source>
</evidence>
<gene>
    <name evidence="8" type="ORF">B0T10DRAFT_463160</name>
</gene>
<dbReference type="InterPro" id="IPR049326">
    <property type="entry name" value="Rhodopsin_dom_fungi"/>
</dbReference>
<dbReference type="Pfam" id="PF20684">
    <property type="entry name" value="Fung_rhodopsin"/>
    <property type="match status" value="1"/>
</dbReference>
<dbReference type="PANTHER" id="PTHR33048">
    <property type="entry name" value="PTH11-LIKE INTEGRAL MEMBRANE PROTEIN (AFU_ORTHOLOGUE AFUA_5G11245)"/>
    <property type="match status" value="1"/>
</dbReference>
<comment type="subcellular location">
    <subcellularLocation>
        <location evidence="1">Membrane</location>
        <topology evidence="1">Multi-pass membrane protein</topology>
    </subcellularLocation>
</comment>
<feature type="transmembrane region" description="Helical" evidence="6">
    <location>
        <begin position="84"/>
        <end position="105"/>
    </location>
</feature>
<keyword evidence="2 6" id="KW-0812">Transmembrane</keyword>
<keyword evidence="9" id="KW-1185">Reference proteome</keyword>
<reference evidence="8 9" key="1">
    <citation type="journal article" date="2021" name="Nat. Commun.">
        <title>Genetic determinants of endophytism in the Arabidopsis root mycobiome.</title>
        <authorList>
            <person name="Mesny F."/>
            <person name="Miyauchi S."/>
            <person name="Thiergart T."/>
            <person name="Pickel B."/>
            <person name="Atanasova L."/>
            <person name="Karlsson M."/>
            <person name="Huettel B."/>
            <person name="Barry K.W."/>
            <person name="Haridas S."/>
            <person name="Chen C."/>
            <person name="Bauer D."/>
            <person name="Andreopoulos W."/>
            <person name="Pangilinan J."/>
            <person name="LaButti K."/>
            <person name="Riley R."/>
            <person name="Lipzen A."/>
            <person name="Clum A."/>
            <person name="Drula E."/>
            <person name="Henrissat B."/>
            <person name="Kohler A."/>
            <person name="Grigoriev I.V."/>
            <person name="Martin F.M."/>
            <person name="Hacquard S."/>
        </authorList>
    </citation>
    <scope>NUCLEOTIDE SEQUENCE [LARGE SCALE GENOMIC DNA]</scope>
    <source>
        <strain evidence="8 9">MPI-CAGE-CH-0241</strain>
    </source>
</reference>
<dbReference type="Proteomes" id="UP000777438">
    <property type="component" value="Unassembled WGS sequence"/>
</dbReference>
<comment type="similarity">
    <text evidence="5">Belongs to the SAT4 family.</text>
</comment>
<organism evidence="8 9">
    <name type="scientific">Thelonectria olida</name>
    <dbReference type="NCBI Taxonomy" id="1576542"/>
    <lineage>
        <taxon>Eukaryota</taxon>
        <taxon>Fungi</taxon>
        <taxon>Dikarya</taxon>
        <taxon>Ascomycota</taxon>
        <taxon>Pezizomycotina</taxon>
        <taxon>Sordariomycetes</taxon>
        <taxon>Hypocreomycetidae</taxon>
        <taxon>Hypocreales</taxon>
        <taxon>Nectriaceae</taxon>
        <taxon>Thelonectria</taxon>
    </lineage>
</organism>
<feature type="transmembrane region" description="Helical" evidence="6">
    <location>
        <begin position="6"/>
        <end position="29"/>
    </location>
</feature>
<evidence type="ECO:0000313" key="8">
    <source>
        <dbReference type="EMBL" id="KAH6884271.1"/>
    </source>
</evidence>
<sequence>MPDYAPNVYAAVAVTLTFATLALVLRLIARRMTTAGYGHDDVLAVIAFVRHRPASKLLVIFGTMVDADGCLARFIGLHNSCADLLTYTFAIAFAKFAILTFYWRLFKFSDVRIPIQVLFGITFAWFLLRLFMVTLQCIPIQALWDKSVKGAECNIHESTFFFSTVLTHVLVDVAILALPAIEVGKLHLPAGQKIAVIALFMFGALVCLSSVFVLIESWKFDSHTKELNLEMGVHTAWAVAEVNLAVVSASLPMLRPVLRNIMPGSFLTSHSGGQTAQSATHFGKNTKRTAISKTNSHNVDGPSSTRELAQLNSDGRSSDIEVCGSGRTHVSQIVISNPWRKYASSRDVESYDEGSRG</sequence>
<evidence type="ECO:0000256" key="1">
    <source>
        <dbReference type="ARBA" id="ARBA00004141"/>
    </source>
</evidence>
<accession>A0A9P8VYZ1</accession>
<evidence type="ECO:0000256" key="2">
    <source>
        <dbReference type="ARBA" id="ARBA00022692"/>
    </source>
</evidence>
<dbReference type="OrthoDB" id="5417844at2759"/>
<evidence type="ECO:0000313" key="9">
    <source>
        <dbReference type="Proteomes" id="UP000777438"/>
    </source>
</evidence>
<dbReference type="InterPro" id="IPR052337">
    <property type="entry name" value="SAT4-like"/>
</dbReference>